<feature type="region of interest" description="Disordered" evidence="7">
    <location>
        <begin position="24"/>
        <end position="44"/>
    </location>
</feature>
<dbReference type="InterPro" id="IPR016162">
    <property type="entry name" value="Ald_DH_N"/>
</dbReference>
<gene>
    <name evidence="9" type="ORF">PHISCL_06666</name>
</gene>
<evidence type="ECO:0000313" key="9">
    <source>
        <dbReference type="EMBL" id="RJE20996.1"/>
    </source>
</evidence>
<accession>A0A3A2ZDH0</accession>
<name>A0A3A2ZDH0_9EURO</name>
<proteinExistence type="inferred from homology"/>
<evidence type="ECO:0000256" key="4">
    <source>
        <dbReference type="ARBA" id="ARBA00049194"/>
    </source>
</evidence>
<dbReference type="OrthoDB" id="310895at2759"/>
<evidence type="ECO:0000256" key="2">
    <source>
        <dbReference type="ARBA" id="ARBA00023002"/>
    </source>
</evidence>
<evidence type="ECO:0000256" key="3">
    <source>
        <dbReference type="ARBA" id="ARBA00024226"/>
    </source>
</evidence>
<dbReference type="PROSITE" id="PS00687">
    <property type="entry name" value="ALDEHYDE_DEHYDR_GLU"/>
    <property type="match status" value="1"/>
</dbReference>
<dbReference type="STRING" id="2070753.A0A3A2ZDH0"/>
<dbReference type="GO" id="GO:0004029">
    <property type="term" value="F:aldehyde dehydrogenase (NAD+) activity"/>
    <property type="evidence" value="ECO:0007669"/>
    <property type="project" value="UniProtKB-EC"/>
</dbReference>
<feature type="active site" evidence="5">
    <location>
        <position position="251"/>
    </location>
</feature>
<dbReference type="InterPro" id="IPR016163">
    <property type="entry name" value="Ald_DH_C"/>
</dbReference>
<dbReference type="EMBL" id="MVGC01000260">
    <property type="protein sequence ID" value="RJE20996.1"/>
    <property type="molecule type" value="Genomic_DNA"/>
</dbReference>
<dbReference type="Pfam" id="PF00171">
    <property type="entry name" value="Aldedh"/>
    <property type="match status" value="1"/>
</dbReference>
<evidence type="ECO:0000256" key="5">
    <source>
        <dbReference type="PROSITE-ProRule" id="PRU10007"/>
    </source>
</evidence>
<dbReference type="Proteomes" id="UP000266188">
    <property type="component" value="Unassembled WGS sequence"/>
</dbReference>
<dbReference type="CDD" id="cd07106">
    <property type="entry name" value="ALDH_AldA-AAD23400"/>
    <property type="match status" value="1"/>
</dbReference>
<dbReference type="SUPFAM" id="SSF53720">
    <property type="entry name" value="ALDH-like"/>
    <property type="match status" value="1"/>
</dbReference>
<evidence type="ECO:0000256" key="1">
    <source>
        <dbReference type="ARBA" id="ARBA00009986"/>
    </source>
</evidence>
<evidence type="ECO:0000256" key="7">
    <source>
        <dbReference type="SAM" id="MobiDB-lite"/>
    </source>
</evidence>
<dbReference type="InterPro" id="IPR044086">
    <property type="entry name" value="LUC3-like"/>
</dbReference>
<organism evidence="9 10">
    <name type="scientific">Aspergillus sclerotialis</name>
    <dbReference type="NCBI Taxonomy" id="2070753"/>
    <lineage>
        <taxon>Eukaryota</taxon>
        <taxon>Fungi</taxon>
        <taxon>Dikarya</taxon>
        <taxon>Ascomycota</taxon>
        <taxon>Pezizomycotina</taxon>
        <taxon>Eurotiomycetes</taxon>
        <taxon>Eurotiomycetidae</taxon>
        <taxon>Eurotiales</taxon>
        <taxon>Aspergillaceae</taxon>
        <taxon>Aspergillus</taxon>
        <taxon>Aspergillus subgen. Polypaecilum</taxon>
    </lineage>
</organism>
<evidence type="ECO:0000259" key="8">
    <source>
        <dbReference type="Pfam" id="PF00171"/>
    </source>
</evidence>
<dbReference type="AlphaFoldDB" id="A0A3A2ZDH0"/>
<comment type="catalytic activity">
    <reaction evidence="4">
        <text>an aldehyde + NAD(+) + H2O = a carboxylate + NADH + 2 H(+)</text>
        <dbReference type="Rhea" id="RHEA:16185"/>
        <dbReference type="ChEBI" id="CHEBI:15377"/>
        <dbReference type="ChEBI" id="CHEBI:15378"/>
        <dbReference type="ChEBI" id="CHEBI:17478"/>
        <dbReference type="ChEBI" id="CHEBI:29067"/>
        <dbReference type="ChEBI" id="CHEBI:57540"/>
        <dbReference type="ChEBI" id="CHEBI:57945"/>
        <dbReference type="EC" id="1.2.1.3"/>
    </reaction>
</comment>
<reference evidence="10" key="1">
    <citation type="submission" date="2017-02" db="EMBL/GenBank/DDBJ databases">
        <authorList>
            <person name="Tafer H."/>
            <person name="Lopandic K."/>
        </authorList>
    </citation>
    <scope>NUCLEOTIDE SEQUENCE [LARGE SCALE GENOMIC DNA]</scope>
    <source>
        <strain evidence="10">CBS 366.77</strain>
    </source>
</reference>
<feature type="domain" description="Aldehyde dehydrogenase" evidence="8">
    <location>
        <begin position="29"/>
        <end position="459"/>
    </location>
</feature>
<keyword evidence="2 6" id="KW-0560">Oxidoreductase</keyword>
<evidence type="ECO:0000313" key="10">
    <source>
        <dbReference type="Proteomes" id="UP000266188"/>
    </source>
</evidence>
<dbReference type="EC" id="1.2.1.3" evidence="3"/>
<dbReference type="PANTHER" id="PTHR11699">
    <property type="entry name" value="ALDEHYDE DEHYDROGENASE-RELATED"/>
    <property type="match status" value="1"/>
</dbReference>
<dbReference type="InterPro" id="IPR016161">
    <property type="entry name" value="Ald_DH/histidinol_DH"/>
</dbReference>
<comment type="similarity">
    <text evidence="1 6">Belongs to the aldehyde dehydrogenase family.</text>
</comment>
<dbReference type="Gene3D" id="3.40.309.10">
    <property type="entry name" value="Aldehyde Dehydrogenase, Chain A, domain 2"/>
    <property type="match status" value="1"/>
</dbReference>
<keyword evidence="10" id="KW-1185">Reference proteome</keyword>
<protein>
    <recommendedName>
        <fullName evidence="3">aldehyde dehydrogenase (NAD(+))</fullName>
        <ecNumber evidence="3">1.2.1.3</ecNumber>
    </recommendedName>
</protein>
<evidence type="ECO:0000256" key="6">
    <source>
        <dbReference type="RuleBase" id="RU003345"/>
    </source>
</evidence>
<sequence>MAKNDPGPLTFSTFHNVINNELTSTAQSRHGINPPNKKPNPAVRVSTQEDLNRAVTAAQQAFLSWSKIPVGERRTAIYEFANGIEANKDMFAKMLTAEQGKPLSQATTEVEMAVHWARTIPTIEIPITVLEESDEHEIIERHTPMGVVGAIVPWNFPVLLAVGKIVPALYTGNTIILKPSPFTPYCDLKLAELAIQYFPTGVFQALSGDNDLGPIMTEHPGIDKISFTGSILTGKRVMASCAKTLKRLTLELGGNDPVIICDDVDIDAIIPTIGVLSFLCSSQICMMIKRLYVHEKIYDEFRDKLAKHVQDLKVGEGTRPDTFIGPVQNSMQFDKAKDLFDSLSSEGLKPVPTLVDNPPDNSRVVVEEPFAPILPLLKWSDENDVIARANDSQTGLGASVWSSDIDRANRMALQLQAGSVWVNSHFQVAPNVPFGGHKASSIGMEWGLTGLLGYCNTQSLWLKKK</sequence>
<dbReference type="InterPro" id="IPR029510">
    <property type="entry name" value="Ald_DH_CS_GLU"/>
</dbReference>
<dbReference type="FunFam" id="3.40.605.10:FF:000007">
    <property type="entry name" value="NAD/NADP-dependent betaine aldehyde dehydrogenase"/>
    <property type="match status" value="1"/>
</dbReference>
<comment type="caution">
    <text evidence="9">The sequence shown here is derived from an EMBL/GenBank/DDBJ whole genome shotgun (WGS) entry which is preliminary data.</text>
</comment>
<dbReference type="Gene3D" id="3.40.605.10">
    <property type="entry name" value="Aldehyde Dehydrogenase, Chain A, domain 1"/>
    <property type="match status" value="1"/>
</dbReference>
<dbReference type="InterPro" id="IPR015590">
    <property type="entry name" value="Aldehyde_DH_dom"/>
</dbReference>